<accession>A0ABX8ZQF8</accession>
<name>A0ABX8ZQF8_9SPHN</name>
<evidence type="ECO:0000313" key="2">
    <source>
        <dbReference type="Proteomes" id="UP000824281"/>
    </source>
</evidence>
<keyword evidence="2" id="KW-1185">Reference proteome</keyword>
<sequence length="125" mass="13779">MPSRHSHEEMTRAMAKKRSLLSSWWFWLALLVVLGLGAAWLLRGEELTRTGEAGTAYAARVGCSCRFVAGRSLEDCAKDKLEGMELVSLSDNETTKSVTASIPFVASDTASYREGYGCVLRKWEG</sequence>
<dbReference type="EMBL" id="CP081295">
    <property type="protein sequence ID" value="QZD91167.1"/>
    <property type="molecule type" value="Genomic_DNA"/>
</dbReference>
<dbReference type="Proteomes" id="UP000824281">
    <property type="component" value="Chromosome"/>
</dbReference>
<proteinExistence type="predicted"/>
<reference evidence="1 2" key="1">
    <citation type="submission" date="2021-08" db="EMBL/GenBank/DDBJ databases">
        <title>Comparative Genomics Analysis of the Genus Qipengyuania Reveals Extensive Genetic Diversity and Metabolic Versatility, Including the Description of Fifteen Novel Species.</title>
        <authorList>
            <person name="Liu Y."/>
        </authorList>
    </citation>
    <scope>NUCLEOTIDE SEQUENCE [LARGE SCALE GENOMIC DNA]</scope>
    <source>
        <strain evidence="1 2">1NDH13</strain>
    </source>
</reference>
<protein>
    <submittedName>
        <fullName evidence="1">Uncharacterized protein</fullName>
    </submittedName>
</protein>
<gene>
    <name evidence="1" type="ORF">K3148_05035</name>
</gene>
<evidence type="ECO:0000313" key="1">
    <source>
        <dbReference type="EMBL" id="QZD91167.1"/>
    </source>
</evidence>
<organism evidence="1 2">
    <name type="scientific">Qipengyuania aurantiaca</name>
    <dbReference type="NCBI Taxonomy" id="2867233"/>
    <lineage>
        <taxon>Bacteria</taxon>
        <taxon>Pseudomonadati</taxon>
        <taxon>Pseudomonadota</taxon>
        <taxon>Alphaproteobacteria</taxon>
        <taxon>Sphingomonadales</taxon>
        <taxon>Erythrobacteraceae</taxon>
        <taxon>Qipengyuania</taxon>
    </lineage>
</organism>